<gene>
    <name evidence="1" type="ORF">B0H17DRAFT_1216030</name>
</gene>
<dbReference type="EMBL" id="JARKIE010000399">
    <property type="protein sequence ID" value="KAJ7645354.1"/>
    <property type="molecule type" value="Genomic_DNA"/>
</dbReference>
<accession>A0AAD7CCT0</accession>
<evidence type="ECO:0000313" key="1">
    <source>
        <dbReference type="EMBL" id="KAJ7645354.1"/>
    </source>
</evidence>
<dbReference type="Proteomes" id="UP001221757">
    <property type="component" value="Unassembled WGS sequence"/>
</dbReference>
<proteinExistence type="predicted"/>
<reference evidence="1" key="1">
    <citation type="submission" date="2023-03" db="EMBL/GenBank/DDBJ databases">
        <title>Massive genome expansion in bonnet fungi (Mycena s.s.) driven by repeated elements and novel gene families across ecological guilds.</title>
        <authorList>
            <consortium name="Lawrence Berkeley National Laboratory"/>
            <person name="Harder C.B."/>
            <person name="Miyauchi S."/>
            <person name="Viragh M."/>
            <person name="Kuo A."/>
            <person name="Thoen E."/>
            <person name="Andreopoulos B."/>
            <person name="Lu D."/>
            <person name="Skrede I."/>
            <person name="Drula E."/>
            <person name="Henrissat B."/>
            <person name="Morin E."/>
            <person name="Kohler A."/>
            <person name="Barry K."/>
            <person name="LaButti K."/>
            <person name="Morin E."/>
            <person name="Salamov A."/>
            <person name="Lipzen A."/>
            <person name="Mereny Z."/>
            <person name="Hegedus B."/>
            <person name="Baldrian P."/>
            <person name="Stursova M."/>
            <person name="Weitz H."/>
            <person name="Taylor A."/>
            <person name="Grigoriev I.V."/>
            <person name="Nagy L.G."/>
            <person name="Martin F."/>
            <person name="Kauserud H."/>
        </authorList>
    </citation>
    <scope>NUCLEOTIDE SEQUENCE</scope>
    <source>
        <strain evidence="1">CBHHK067</strain>
    </source>
</reference>
<protein>
    <submittedName>
        <fullName evidence="1">Uncharacterized protein</fullName>
    </submittedName>
</protein>
<evidence type="ECO:0000313" key="2">
    <source>
        <dbReference type="Proteomes" id="UP001221757"/>
    </source>
</evidence>
<sequence length="164" mass="17186">MSTTRTISTRQIMAAFSPFSDATNKINGGIFPKVAMDATGKPLSRRKAERATITSAASPPEFLEPLSSAAKASYVAAIHAISSSLPGSGWHDAAVLPPPSLPVPPPAPLPRRIPEPRTCEEDAWGIIYPEYGPSDLAVSIAGPVRVFTFYAAPGAPGSVQIIYG</sequence>
<comment type="caution">
    <text evidence="1">The sequence shown here is derived from an EMBL/GenBank/DDBJ whole genome shotgun (WGS) entry which is preliminary data.</text>
</comment>
<organism evidence="1 2">
    <name type="scientific">Mycena rosella</name>
    <name type="common">Pink bonnet</name>
    <name type="synonym">Agaricus rosellus</name>
    <dbReference type="NCBI Taxonomy" id="1033263"/>
    <lineage>
        <taxon>Eukaryota</taxon>
        <taxon>Fungi</taxon>
        <taxon>Dikarya</taxon>
        <taxon>Basidiomycota</taxon>
        <taxon>Agaricomycotina</taxon>
        <taxon>Agaricomycetes</taxon>
        <taxon>Agaricomycetidae</taxon>
        <taxon>Agaricales</taxon>
        <taxon>Marasmiineae</taxon>
        <taxon>Mycenaceae</taxon>
        <taxon>Mycena</taxon>
    </lineage>
</organism>
<keyword evidence="2" id="KW-1185">Reference proteome</keyword>
<name>A0AAD7CCT0_MYCRO</name>
<dbReference type="AlphaFoldDB" id="A0AAD7CCT0"/>